<dbReference type="PANTHER" id="PTHR23389">
    <property type="entry name" value="CHROMOSOME TRANSMISSION FIDELITY FACTOR 18"/>
    <property type="match status" value="1"/>
</dbReference>
<feature type="domain" description="BRCT" evidence="17">
    <location>
        <begin position="688"/>
        <end position="770"/>
    </location>
</feature>
<dbReference type="SMART" id="SM00278">
    <property type="entry name" value="HhH1"/>
    <property type="match status" value="3"/>
</dbReference>
<keyword evidence="5 14" id="KW-0235">DNA replication</keyword>
<dbReference type="Pfam" id="PF12826">
    <property type="entry name" value="HHH_2"/>
    <property type="match status" value="1"/>
</dbReference>
<feature type="binding site" evidence="14">
    <location>
        <position position="321"/>
    </location>
    <ligand>
        <name>NAD(+)</name>
        <dbReference type="ChEBI" id="CHEBI:57540"/>
    </ligand>
</feature>
<feature type="binding site" evidence="14">
    <location>
        <begin position="84"/>
        <end position="85"/>
    </location>
    <ligand>
        <name>NAD(+)</name>
        <dbReference type="ChEBI" id="CHEBI:57540"/>
    </ligand>
</feature>
<feature type="active site" description="N6-AMP-lysine intermediate" evidence="14">
    <location>
        <position position="119"/>
    </location>
</feature>
<dbReference type="Gene3D" id="1.10.150.20">
    <property type="entry name" value="5' to 3' exonuclease, C-terminal subdomain"/>
    <property type="match status" value="2"/>
</dbReference>
<sequence>MTTRTEDLHEMKELVTLLNRYADEYYNQDNPSVPDAEYDRLYRRLKELEKAYPDSVLPDSPTHRVGGSGKADLEKFEHKIPMLSLDNVFNDEELSDFVEKVANGLSKAEQEIEFCAEPKLDGLALSLIYKNGVLVTAATRGNGRIGENVTAQAKTIKNIPLSLKGDKIPSYLEVRGEVFMLHRDFEAANEFFRKRDGIKAKLYANPRNAAAGALRQLDPAETAKRKLTFNAYFVTECEGADLPDNHYDRLMYVASLGLPVNKEIKFGRGLAFLRDYFSDMHNRRMSLDYDIDGIVYKVNSTKLWDVLGFVSRAPRFAIAHKFPAQEQITTLNAVDFQVGRTGAVTPVARLEPVQVAGVTVSNATLHNFDEIERLGVKIYDRVVIRRAGDVIPQVMRVVTEARTGKEIDIEFPSVCPICGSALERMPDEAVIRCTGGLSCKAQLKESICHFVSNKAMDIRGLGDKNIEAMIDSGLVNAVHDLYHLSVEDIKNVCQKTDDDLQVNTETDGDDSEDTRKNSPRGSKGDDTPPDDTGMFDMFDSINKDAVSNSVAKEAPDSDGTGESRSKRSKKSKIIGEKAAVKIMASIEASRTRPLNRFIYALGIREVGENTAMSLAREFENIYELMAADVDRLLAIKDIGEVSARHIVNFFREKHNQIIIDDLLKSQLLGGSGVIPQRVKPDDADLEKIKDNPFNLKTIVLTGTLSSMKRDELKAVLQNYGATVSGSVSAKTHLVIAGEATGSKLDKATKLGIQIMYEDELLKILEELEQK</sequence>
<dbReference type="SMART" id="SM00532">
    <property type="entry name" value="LIGANc"/>
    <property type="match status" value="1"/>
</dbReference>
<dbReference type="GO" id="GO:0005829">
    <property type="term" value="C:cytosol"/>
    <property type="evidence" value="ECO:0007669"/>
    <property type="project" value="TreeGrafter"/>
</dbReference>
<dbReference type="InterPro" id="IPR033136">
    <property type="entry name" value="DNA_ligase_CS"/>
</dbReference>
<gene>
    <name evidence="14" type="primary">ligA</name>
    <name evidence="18" type="ORF">SAMN02910344_00148</name>
</gene>
<evidence type="ECO:0000256" key="13">
    <source>
        <dbReference type="ARBA" id="ARBA00060881"/>
    </source>
</evidence>
<evidence type="ECO:0000256" key="2">
    <source>
        <dbReference type="ARBA" id="ARBA00012722"/>
    </source>
</evidence>
<keyword evidence="19" id="KW-1185">Reference proteome</keyword>
<evidence type="ECO:0000256" key="15">
    <source>
        <dbReference type="RuleBase" id="RU000618"/>
    </source>
</evidence>
<dbReference type="Pfam" id="PF03120">
    <property type="entry name" value="OB_DNA_ligase"/>
    <property type="match status" value="1"/>
</dbReference>
<dbReference type="InterPro" id="IPR003583">
    <property type="entry name" value="Hlx-hairpin-Hlx_DNA-bd_motif"/>
</dbReference>
<comment type="cofactor">
    <cofactor evidence="14">
        <name>Mg(2+)</name>
        <dbReference type="ChEBI" id="CHEBI:18420"/>
    </cofactor>
    <cofactor evidence="14">
        <name>Mn(2+)</name>
        <dbReference type="ChEBI" id="CHEBI:29035"/>
    </cofactor>
</comment>
<dbReference type="PROSITE" id="PS01056">
    <property type="entry name" value="DNA_LIGASE_N2"/>
    <property type="match status" value="1"/>
</dbReference>
<dbReference type="EC" id="6.5.1.2" evidence="2 14"/>
<evidence type="ECO:0000256" key="5">
    <source>
        <dbReference type="ARBA" id="ARBA00022705"/>
    </source>
</evidence>
<evidence type="ECO:0000256" key="7">
    <source>
        <dbReference type="ARBA" id="ARBA00022763"/>
    </source>
</evidence>
<dbReference type="Proteomes" id="UP000243745">
    <property type="component" value="Unassembled WGS sequence"/>
</dbReference>
<dbReference type="InterPro" id="IPR013840">
    <property type="entry name" value="DNAligase_N"/>
</dbReference>
<dbReference type="CDD" id="cd17748">
    <property type="entry name" value="BRCT_DNA_ligase_like"/>
    <property type="match status" value="1"/>
</dbReference>
<evidence type="ECO:0000256" key="11">
    <source>
        <dbReference type="ARBA" id="ARBA00023204"/>
    </source>
</evidence>
<dbReference type="InterPro" id="IPR004150">
    <property type="entry name" value="NAD_DNA_ligase_OB"/>
</dbReference>
<keyword evidence="11 14" id="KW-0234">DNA repair</keyword>
<evidence type="ECO:0000256" key="9">
    <source>
        <dbReference type="ARBA" id="ARBA00022842"/>
    </source>
</evidence>
<feature type="binding site" evidence="14">
    <location>
        <position position="140"/>
    </location>
    <ligand>
        <name>NAD(+)</name>
        <dbReference type="ChEBI" id="CHEBI:57540"/>
    </ligand>
</feature>
<evidence type="ECO:0000256" key="8">
    <source>
        <dbReference type="ARBA" id="ARBA00022833"/>
    </source>
</evidence>
<feature type="region of interest" description="Disordered" evidence="16">
    <location>
        <begin position="500"/>
        <end position="572"/>
    </location>
</feature>
<keyword evidence="8 14" id="KW-0862">Zinc</keyword>
<keyword evidence="7 14" id="KW-0227">DNA damage</keyword>
<evidence type="ECO:0000256" key="16">
    <source>
        <dbReference type="SAM" id="MobiDB-lite"/>
    </source>
</evidence>
<protein>
    <recommendedName>
        <fullName evidence="3 14">DNA ligase</fullName>
        <ecNumber evidence="2 14">6.5.1.2</ecNumber>
    </recommendedName>
    <alternativeName>
        <fullName evidence="14">Polydeoxyribonucleotide synthase [NAD(+)]</fullName>
    </alternativeName>
</protein>
<dbReference type="InterPro" id="IPR018239">
    <property type="entry name" value="DNA_ligase_AS"/>
</dbReference>
<feature type="binding site" evidence="14">
    <location>
        <position position="418"/>
    </location>
    <ligand>
        <name>Zn(2+)</name>
        <dbReference type="ChEBI" id="CHEBI:29105"/>
    </ligand>
</feature>
<dbReference type="SUPFAM" id="SSF52113">
    <property type="entry name" value="BRCT domain"/>
    <property type="match status" value="1"/>
</dbReference>
<dbReference type="InterPro" id="IPR013839">
    <property type="entry name" value="DNAligase_adenylation"/>
</dbReference>
<dbReference type="AlphaFoldDB" id="A0A662ZE54"/>
<dbReference type="Pfam" id="PF03119">
    <property type="entry name" value="DNA_ligase_ZBD"/>
    <property type="match status" value="1"/>
</dbReference>
<dbReference type="InterPro" id="IPR004149">
    <property type="entry name" value="Znf_DNAligase_C4"/>
</dbReference>
<dbReference type="Gene3D" id="3.30.470.30">
    <property type="entry name" value="DNA ligase/mRNA capping enzyme"/>
    <property type="match status" value="1"/>
</dbReference>
<dbReference type="SUPFAM" id="SSF56091">
    <property type="entry name" value="DNA ligase/mRNA capping enzyme, catalytic domain"/>
    <property type="match status" value="1"/>
</dbReference>
<dbReference type="FunFam" id="1.10.150.20:FF:000006">
    <property type="entry name" value="DNA ligase"/>
    <property type="match status" value="1"/>
</dbReference>
<feature type="binding site" evidence="14">
    <location>
        <position position="439"/>
    </location>
    <ligand>
        <name>Zn(2+)</name>
        <dbReference type="ChEBI" id="CHEBI:29105"/>
    </ligand>
</feature>
<dbReference type="PANTHER" id="PTHR23389:SF9">
    <property type="entry name" value="DNA LIGASE"/>
    <property type="match status" value="1"/>
</dbReference>
<feature type="binding site" evidence="14">
    <location>
        <position position="415"/>
    </location>
    <ligand>
        <name>Zn(2+)</name>
        <dbReference type="ChEBI" id="CHEBI:29105"/>
    </ligand>
</feature>
<dbReference type="CDD" id="cd00114">
    <property type="entry name" value="LIGANc"/>
    <property type="match status" value="1"/>
</dbReference>
<dbReference type="EMBL" id="FOXF01000002">
    <property type="protein sequence ID" value="SFP00563.1"/>
    <property type="molecule type" value="Genomic_DNA"/>
</dbReference>
<evidence type="ECO:0000256" key="6">
    <source>
        <dbReference type="ARBA" id="ARBA00022723"/>
    </source>
</evidence>
<dbReference type="GO" id="GO:0006260">
    <property type="term" value="P:DNA replication"/>
    <property type="evidence" value="ECO:0007669"/>
    <property type="project" value="UniProtKB-KW"/>
</dbReference>
<dbReference type="FunFam" id="3.30.470.30:FF:000001">
    <property type="entry name" value="DNA ligase"/>
    <property type="match status" value="1"/>
</dbReference>
<proteinExistence type="inferred from homology"/>
<dbReference type="NCBIfam" id="TIGR00575">
    <property type="entry name" value="dnlj"/>
    <property type="match status" value="1"/>
</dbReference>
<keyword evidence="4 14" id="KW-0436">Ligase</keyword>
<dbReference type="SUPFAM" id="SSF47781">
    <property type="entry name" value="RuvA domain 2-like"/>
    <property type="match status" value="2"/>
</dbReference>
<dbReference type="InterPro" id="IPR012340">
    <property type="entry name" value="NA-bd_OB-fold"/>
</dbReference>
<evidence type="ECO:0000256" key="4">
    <source>
        <dbReference type="ARBA" id="ARBA00022598"/>
    </source>
</evidence>
<dbReference type="GO" id="GO:0006281">
    <property type="term" value="P:DNA repair"/>
    <property type="evidence" value="ECO:0007669"/>
    <property type="project" value="UniProtKB-KW"/>
</dbReference>
<dbReference type="SMART" id="SM00292">
    <property type="entry name" value="BRCT"/>
    <property type="match status" value="1"/>
</dbReference>
<comment type="similarity">
    <text evidence="13 14">Belongs to the NAD-dependent DNA ligase family. LigA subfamily.</text>
</comment>
<dbReference type="OrthoDB" id="9759736at2"/>
<evidence type="ECO:0000256" key="10">
    <source>
        <dbReference type="ARBA" id="ARBA00023027"/>
    </source>
</evidence>
<dbReference type="RefSeq" id="WP_093139991.1">
    <property type="nucleotide sequence ID" value="NZ_FOXF01000002.1"/>
</dbReference>
<keyword evidence="14" id="KW-0464">Manganese</keyword>
<dbReference type="InterPro" id="IPR010994">
    <property type="entry name" value="RuvA_2-like"/>
</dbReference>
<organism evidence="18 19">
    <name type="scientific">Ruminobacter amylophilus</name>
    <dbReference type="NCBI Taxonomy" id="867"/>
    <lineage>
        <taxon>Bacteria</taxon>
        <taxon>Pseudomonadati</taxon>
        <taxon>Pseudomonadota</taxon>
        <taxon>Gammaproteobacteria</taxon>
        <taxon>Aeromonadales</taxon>
        <taxon>Succinivibrionaceae</taxon>
        <taxon>Ruminobacter</taxon>
    </lineage>
</organism>
<dbReference type="InterPro" id="IPR041663">
    <property type="entry name" value="DisA/LigA_HHH"/>
</dbReference>
<evidence type="ECO:0000313" key="18">
    <source>
        <dbReference type="EMBL" id="SFP00563.1"/>
    </source>
</evidence>
<dbReference type="SUPFAM" id="SSF50249">
    <property type="entry name" value="Nucleic acid-binding proteins"/>
    <property type="match status" value="1"/>
</dbReference>
<dbReference type="Gene3D" id="2.40.50.140">
    <property type="entry name" value="Nucleic acid-binding proteins"/>
    <property type="match status" value="1"/>
</dbReference>
<evidence type="ECO:0000256" key="12">
    <source>
        <dbReference type="ARBA" id="ARBA00034005"/>
    </source>
</evidence>
<dbReference type="FunFam" id="2.40.50.140:FF:000012">
    <property type="entry name" value="DNA ligase"/>
    <property type="match status" value="1"/>
</dbReference>
<comment type="function">
    <text evidence="1 14">DNA ligase that catalyzes the formation of phosphodiester linkages between 5'-phosphoryl and 3'-hydroxyl groups in double-stranded DNA using NAD as a coenzyme and as the energy source for the reaction. It is essential for DNA replication and repair of damaged DNA.</text>
</comment>
<feature type="binding site" evidence="14">
    <location>
        <begin position="35"/>
        <end position="39"/>
    </location>
    <ligand>
        <name>NAD(+)</name>
        <dbReference type="ChEBI" id="CHEBI:57540"/>
    </ligand>
</feature>
<reference evidence="18 19" key="1">
    <citation type="submission" date="2016-10" db="EMBL/GenBank/DDBJ databases">
        <authorList>
            <person name="Varghese N."/>
            <person name="Submissions S."/>
        </authorList>
    </citation>
    <scope>NUCLEOTIDE SEQUENCE [LARGE SCALE GENOMIC DNA]</scope>
    <source>
        <strain evidence="18 19">DSM 1361</strain>
    </source>
</reference>
<dbReference type="PROSITE" id="PS50172">
    <property type="entry name" value="BRCT"/>
    <property type="match status" value="1"/>
</dbReference>
<evidence type="ECO:0000256" key="3">
    <source>
        <dbReference type="ARBA" id="ARBA00013308"/>
    </source>
</evidence>
<dbReference type="PIRSF" id="PIRSF001604">
    <property type="entry name" value="LigA"/>
    <property type="match status" value="1"/>
</dbReference>
<evidence type="ECO:0000256" key="1">
    <source>
        <dbReference type="ARBA" id="ARBA00004067"/>
    </source>
</evidence>
<keyword evidence="6 14" id="KW-0479">Metal-binding</keyword>
<keyword evidence="9 14" id="KW-0460">Magnesium</keyword>
<feature type="binding site" evidence="14">
    <location>
        <position position="177"/>
    </location>
    <ligand>
        <name>NAD(+)</name>
        <dbReference type="ChEBI" id="CHEBI:57540"/>
    </ligand>
</feature>
<evidence type="ECO:0000256" key="14">
    <source>
        <dbReference type="HAMAP-Rule" id="MF_01588"/>
    </source>
</evidence>
<feature type="binding site" evidence="14">
    <location>
        <position position="117"/>
    </location>
    <ligand>
        <name>NAD(+)</name>
        <dbReference type="ChEBI" id="CHEBI:57540"/>
    </ligand>
</feature>
<dbReference type="InterPro" id="IPR036420">
    <property type="entry name" value="BRCT_dom_sf"/>
</dbReference>
<accession>A0A662ZE54</accession>
<dbReference type="Gene3D" id="1.10.287.610">
    <property type="entry name" value="Helix hairpin bin"/>
    <property type="match status" value="1"/>
</dbReference>
<comment type="caution">
    <text evidence="14">Lacks conserved residue(s) required for the propagation of feature annotation.</text>
</comment>
<dbReference type="PROSITE" id="PS01055">
    <property type="entry name" value="DNA_LIGASE_N1"/>
    <property type="match status" value="1"/>
</dbReference>
<dbReference type="GO" id="GO:0046872">
    <property type="term" value="F:metal ion binding"/>
    <property type="evidence" value="ECO:0007669"/>
    <property type="project" value="UniProtKB-KW"/>
</dbReference>
<dbReference type="InterPro" id="IPR001679">
    <property type="entry name" value="DNA_ligase"/>
</dbReference>
<dbReference type="Pfam" id="PF00533">
    <property type="entry name" value="BRCT"/>
    <property type="match status" value="1"/>
</dbReference>
<feature type="binding site" evidence="14">
    <location>
        <position position="297"/>
    </location>
    <ligand>
        <name>NAD(+)</name>
        <dbReference type="ChEBI" id="CHEBI:57540"/>
    </ligand>
</feature>
<dbReference type="Gene3D" id="3.40.50.10190">
    <property type="entry name" value="BRCT domain"/>
    <property type="match status" value="1"/>
</dbReference>
<comment type="catalytic activity">
    <reaction evidence="12 14 15">
        <text>NAD(+) + (deoxyribonucleotide)n-3'-hydroxyl + 5'-phospho-(deoxyribonucleotide)m = (deoxyribonucleotide)n+m + AMP + beta-nicotinamide D-nucleotide.</text>
        <dbReference type="EC" id="6.5.1.2"/>
    </reaction>
</comment>
<dbReference type="Pfam" id="PF01653">
    <property type="entry name" value="DNA_ligase_aden"/>
    <property type="match status" value="1"/>
</dbReference>
<evidence type="ECO:0000313" key="19">
    <source>
        <dbReference type="Proteomes" id="UP000243745"/>
    </source>
</evidence>
<dbReference type="InterPro" id="IPR001357">
    <property type="entry name" value="BRCT_dom"/>
</dbReference>
<name>A0A662ZE54_9GAMM</name>
<dbReference type="NCBIfam" id="NF005932">
    <property type="entry name" value="PRK07956.1"/>
    <property type="match status" value="1"/>
</dbReference>
<dbReference type="GO" id="GO:0003911">
    <property type="term" value="F:DNA ligase (NAD+) activity"/>
    <property type="evidence" value="ECO:0007669"/>
    <property type="project" value="UniProtKB-UniRule"/>
</dbReference>
<dbReference type="HAMAP" id="MF_01588">
    <property type="entry name" value="DNA_ligase_A"/>
    <property type="match status" value="1"/>
</dbReference>
<dbReference type="GO" id="GO:0003677">
    <property type="term" value="F:DNA binding"/>
    <property type="evidence" value="ECO:0007669"/>
    <property type="project" value="InterPro"/>
</dbReference>
<evidence type="ECO:0000259" key="17">
    <source>
        <dbReference type="PROSITE" id="PS50172"/>
    </source>
</evidence>
<keyword evidence="10 14" id="KW-0520">NAD</keyword>
<dbReference type="Gene3D" id="6.20.10.30">
    <property type="match status" value="1"/>
</dbReference>